<protein>
    <submittedName>
        <fullName evidence="1">Uncharacterized protein</fullName>
    </submittedName>
</protein>
<dbReference type="KEGG" id="chrm:FYK34_07785"/>
<reference evidence="1 2" key="1">
    <citation type="submission" date="2019-08" db="EMBL/GenBank/DDBJ databases">
        <title>Chromobacterium paludis, a novel bacterium isolated from a Maryland marsh pond.</title>
        <authorList>
            <person name="Blackburn M.B."/>
            <person name="Gundersen-Rindal D.E."/>
        </authorList>
    </citation>
    <scope>NUCLEOTIDE SEQUENCE [LARGE SCALE GENOMIC DNA]</scope>
    <source>
        <strain evidence="2">IIBBL 257-1</strain>
    </source>
</reference>
<gene>
    <name evidence="1" type="ORF">FYK34_07785</name>
</gene>
<sequence>MQSAVEFTTTMLDRIDRNSVLSAAERVDGLIQRLIGSEIHLQEPPFSVSRLQLGGLYNPFDIHISFALVDVSKTTDLLEWLSDQRVDGYVTSFHRGDDMALFKMDSAISVFFHNIDAAAALDFENAR</sequence>
<dbReference type="AlphaFoldDB" id="A0A5C1DFC8"/>
<accession>A0A5C1DFC8</accession>
<name>A0A5C1DFC8_9NEIS</name>
<dbReference type="RefSeq" id="WP_149295833.1">
    <property type="nucleotide sequence ID" value="NZ_CP043473.1"/>
</dbReference>
<evidence type="ECO:0000313" key="1">
    <source>
        <dbReference type="EMBL" id="QEL55470.1"/>
    </source>
</evidence>
<organism evidence="1 2">
    <name type="scientific">Chromobacterium paludis</name>
    <dbReference type="NCBI Taxonomy" id="2605945"/>
    <lineage>
        <taxon>Bacteria</taxon>
        <taxon>Pseudomonadati</taxon>
        <taxon>Pseudomonadota</taxon>
        <taxon>Betaproteobacteria</taxon>
        <taxon>Neisseriales</taxon>
        <taxon>Chromobacteriaceae</taxon>
        <taxon>Chromobacterium</taxon>
    </lineage>
</organism>
<proteinExistence type="predicted"/>
<dbReference type="Proteomes" id="UP000322079">
    <property type="component" value="Chromosome"/>
</dbReference>
<keyword evidence="2" id="KW-1185">Reference proteome</keyword>
<dbReference type="EMBL" id="CP043473">
    <property type="protein sequence ID" value="QEL55470.1"/>
    <property type="molecule type" value="Genomic_DNA"/>
</dbReference>
<evidence type="ECO:0000313" key="2">
    <source>
        <dbReference type="Proteomes" id="UP000322079"/>
    </source>
</evidence>